<feature type="transmembrane region" description="Helical" evidence="7">
    <location>
        <begin position="6"/>
        <end position="26"/>
    </location>
</feature>
<sequence length="374" mass="41839">MDMGRTSSMVGLACVTTGFLSLRLYSRHLIKQRFWWDDWLIVFSLACNMAVLGLNIAMLSQVRHITTTTNPPLASQMVMPYKLLLASDVMYASSLSLTKLSALLMQYRIFDIARGFRRWVWLVGAFLVGWWVAVFFLLLFACWPVQKRWDSSIPGHCLSRNPGAIANSVATIVGNVMVLVLPIPQIWKLQLRRMEKVLLTMIFGLGICIICTSVVRLVVFVRNEETPTDLWSSMVAVVGWSDVEMSTGIICACLPALRPIIVRISKARARVCSCLRRNKPQRDSHNNSTIKNTSNSSSSAAPSKSSACRHSSMSKASACHVCRQTSHERLYYGVDHDLDSILSMDDELCSGDVAMTTMPFKHEFKHQVEPGTAV</sequence>
<keyword evidence="4 7" id="KW-0472">Membrane</keyword>
<evidence type="ECO:0000259" key="8">
    <source>
        <dbReference type="Pfam" id="PF20684"/>
    </source>
</evidence>
<dbReference type="AlphaFoldDB" id="A0A0U1M379"/>
<feature type="transmembrane region" description="Helical" evidence="7">
    <location>
        <begin position="38"/>
        <end position="59"/>
    </location>
</feature>
<evidence type="ECO:0000256" key="4">
    <source>
        <dbReference type="ARBA" id="ARBA00023136"/>
    </source>
</evidence>
<comment type="similarity">
    <text evidence="5">Belongs to the SAT4 family.</text>
</comment>
<feature type="transmembrane region" description="Helical" evidence="7">
    <location>
        <begin position="197"/>
        <end position="219"/>
    </location>
</feature>
<evidence type="ECO:0000256" key="7">
    <source>
        <dbReference type="SAM" id="Phobius"/>
    </source>
</evidence>
<proteinExistence type="inferred from homology"/>
<dbReference type="OrthoDB" id="3934549at2759"/>
<dbReference type="EMBL" id="CVMT01000007">
    <property type="protein sequence ID" value="CRG89974.1"/>
    <property type="molecule type" value="Genomic_DNA"/>
</dbReference>
<keyword evidence="3 7" id="KW-1133">Transmembrane helix</keyword>
<dbReference type="GO" id="GO:0016020">
    <property type="term" value="C:membrane"/>
    <property type="evidence" value="ECO:0007669"/>
    <property type="project" value="UniProtKB-SubCell"/>
</dbReference>
<feature type="domain" description="Rhodopsin" evidence="8">
    <location>
        <begin position="22"/>
        <end position="262"/>
    </location>
</feature>
<gene>
    <name evidence="9" type="ORF">PISL3812_07014</name>
</gene>
<protein>
    <recommendedName>
        <fullName evidence="8">Rhodopsin domain-containing protein</fullName>
    </recommendedName>
</protein>
<evidence type="ECO:0000256" key="2">
    <source>
        <dbReference type="ARBA" id="ARBA00022692"/>
    </source>
</evidence>
<dbReference type="PANTHER" id="PTHR33048">
    <property type="entry name" value="PTH11-LIKE INTEGRAL MEMBRANE PROTEIN (AFU_ORTHOLOGUE AFUA_5G11245)"/>
    <property type="match status" value="1"/>
</dbReference>
<evidence type="ECO:0000256" key="3">
    <source>
        <dbReference type="ARBA" id="ARBA00022989"/>
    </source>
</evidence>
<evidence type="ECO:0000256" key="6">
    <source>
        <dbReference type="SAM" id="MobiDB-lite"/>
    </source>
</evidence>
<dbReference type="InterPro" id="IPR049326">
    <property type="entry name" value="Rhodopsin_dom_fungi"/>
</dbReference>
<dbReference type="STRING" id="28573.A0A0U1M379"/>
<accession>A0A0U1M379</accession>
<feature type="transmembrane region" description="Helical" evidence="7">
    <location>
        <begin position="231"/>
        <end position="257"/>
    </location>
</feature>
<reference evidence="9 10" key="1">
    <citation type="submission" date="2015-04" db="EMBL/GenBank/DDBJ databases">
        <authorList>
            <person name="Syromyatnikov M.Y."/>
            <person name="Popov V.N."/>
        </authorList>
    </citation>
    <scope>NUCLEOTIDE SEQUENCE [LARGE SCALE GENOMIC DNA]</scope>
    <source>
        <strain evidence="9">WF-38-12</strain>
    </source>
</reference>
<name>A0A0U1M379_TALIS</name>
<feature type="region of interest" description="Disordered" evidence="6">
    <location>
        <begin position="279"/>
        <end position="307"/>
    </location>
</feature>
<evidence type="ECO:0000256" key="1">
    <source>
        <dbReference type="ARBA" id="ARBA00004141"/>
    </source>
</evidence>
<dbReference type="Proteomes" id="UP000054383">
    <property type="component" value="Unassembled WGS sequence"/>
</dbReference>
<organism evidence="9 10">
    <name type="scientific">Talaromyces islandicus</name>
    <name type="common">Penicillium islandicum</name>
    <dbReference type="NCBI Taxonomy" id="28573"/>
    <lineage>
        <taxon>Eukaryota</taxon>
        <taxon>Fungi</taxon>
        <taxon>Dikarya</taxon>
        <taxon>Ascomycota</taxon>
        <taxon>Pezizomycotina</taxon>
        <taxon>Eurotiomycetes</taxon>
        <taxon>Eurotiomycetidae</taxon>
        <taxon>Eurotiales</taxon>
        <taxon>Trichocomaceae</taxon>
        <taxon>Talaromyces</taxon>
        <taxon>Talaromyces sect. Islandici</taxon>
    </lineage>
</organism>
<feature type="transmembrane region" description="Helical" evidence="7">
    <location>
        <begin position="79"/>
        <end position="98"/>
    </location>
</feature>
<dbReference type="PANTHER" id="PTHR33048:SF151">
    <property type="entry name" value="INTEGRAL MEMBRANE PROTEIN"/>
    <property type="match status" value="1"/>
</dbReference>
<feature type="transmembrane region" description="Helical" evidence="7">
    <location>
        <begin position="163"/>
        <end position="185"/>
    </location>
</feature>
<keyword evidence="2 7" id="KW-0812">Transmembrane</keyword>
<evidence type="ECO:0000313" key="9">
    <source>
        <dbReference type="EMBL" id="CRG89974.1"/>
    </source>
</evidence>
<comment type="subcellular location">
    <subcellularLocation>
        <location evidence="1">Membrane</location>
        <topology evidence="1">Multi-pass membrane protein</topology>
    </subcellularLocation>
</comment>
<feature type="transmembrane region" description="Helical" evidence="7">
    <location>
        <begin position="119"/>
        <end position="143"/>
    </location>
</feature>
<dbReference type="Pfam" id="PF20684">
    <property type="entry name" value="Fung_rhodopsin"/>
    <property type="match status" value="1"/>
</dbReference>
<keyword evidence="10" id="KW-1185">Reference proteome</keyword>
<dbReference type="InterPro" id="IPR052337">
    <property type="entry name" value="SAT4-like"/>
</dbReference>
<feature type="compositionally biased region" description="Low complexity" evidence="6">
    <location>
        <begin position="286"/>
        <end position="306"/>
    </location>
</feature>
<evidence type="ECO:0000313" key="10">
    <source>
        <dbReference type="Proteomes" id="UP000054383"/>
    </source>
</evidence>
<evidence type="ECO:0000256" key="5">
    <source>
        <dbReference type="ARBA" id="ARBA00038359"/>
    </source>
</evidence>